<name>A0ABP8MWZ3_9BACT</name>
<accession>A0ABP8MWZ3</accession>
<keyword evidence="2" id="KW-1185">Reference proteome</keyword>
<sequence>MAGYLGVLHPLVTVERNRSETNFSSHYVVGFPIGMNIWKTQQLGFSVEIVPTIRAENGTGRVTNVLFHPGVLVNLGHDFTFAGRLAFETSGRYGVTPVLNKIVKRTKTNSYFVAVPIPARFGNNRAASVTLGFQFGIVF</sequence>
<reference evidence="2" key="1">
    <citation type="journal article" date="2019" name="Int. J. Syst. Evol. Microbiol.">
        <title>The Global Catalogue of Microorganisms (GCM) 10K type strain sequencing project: providing services to taxonomists for standard genome sequencing and annotation.</title>
        <authorList>
            <consortium name="The Broad Institute Genomics Platform"/>
            <consortium name="The Broad Institute Genome Sequencing Center for Infectious Disease"/>
            <person name="Wu L."/>
            <person name="Ma J."/>
        </authorList>
    </citation>
    <scope>NUCLEOTIDE SEQUENCE [LARGE SCALE GENOMIC DNA]</scope>
    <source>
        <strain evidence="2">JCM 17927</strain>
    </source>
</reference>
<gene>
    <name evidence="1" type="ORF">GCM10023189_24240</name>
</gene>
<dbReference type="Proteomes" id="UP001501175">
    <property type="component" value="Unassembled WGS sequence"/>
</dbReference>
<evidence type="ECO:0000313" key="1">
    <source>
        <dbReference type="EMBL" id="GAA4455869.1"/>
    </source>
</evidence>
<organism evidence="1 2">
    <name type="scientific">Nibrella saemangeumensis</name>
    <dbReference type="NCBI Taxonomy" id="1084526"/>
    <lineage>
        <taxon>Bacteria</taxon>
        <taxon>Pseudomonadati</taxon>
        <taxon>Bacteroidota</taxon>
        <taxon>Cytophagia</taxon>
        <taxon>Cytophagales</taxon>
        <taxon>Spirosomataceae</taxon>
        <taxon>Nibrella</taxon>
    </lineage>
</organism>
<comment type="caution">
    <text evidence="1">The sequence shown here is derived from an EMBL/GenBank/DDBJ whole genome shotgun (WGS) entry which is preliminary data.</text>
</comment>
<evidence type="ECO:0000313" key="2">
    <source>
        <dbReference type="Proteomes" id="UP001501175"/>
    </source>
</evidence>
<dbReference type="EMBL" id="BAABHD010000027">
    <property type="protein sequence ID" value="GAA4455869.1"/>
    <property type="molecule type" value="Genomic_DNA"/>
</dbReference>
<proteinExistence type="predicted"/>
<protein>
    <submittedName>
        <fullName evidence="1">Uncharacterized protein</fullName>
    </submittedName>
</protein>